<feature type="domain" description="Glycosyl transferase family 1" evidence="3">
    <location>
        <begin position="189"/>
        <end position="327"/>
    </location>
</feature>
<dbReference type="Proteomes" id="UP001433071">
    <property type="component" value="Unassembled WGS sequence"/>
</dbReference>
<keyword evidence="2 5" id="KW-0808">Transferase</keyword>
<reference evidence="5 6" key="1">
    <citation type="journal article" date="2024" name="Proc. Natl. Acad. Sci. U.S.A.">
        <title>The evolutionary genomics of adaptation to stress in wild rhizobium bacteria.</title>
        <authorList>
            <person name="Kehlet-Delgado H."/>
            <person name="Montoya A.P."/>
            <person name="Jensen K.T."/>
            <person name="Wendlandt C.E."/>
            <person name="Dexheimer C."/>
            <person name="Roberts M."/>
            <person name="Torres Martinez L."/>
            <person name="Friesen M.L."/>
            <person name="Griffitts J.S."/>
            <person name="Porter S.S."/>
        </authorList>
    </citation>
    <scope>NUCLEOTIDE SEQUENCE [LARGE SCALE GENOMIC DNA]</scope>
    <source>
        <strain evidence="5 6">M0641</strain>
    </source>
</reference>
<dbReference type="EMBL" id="JAMYQB010000001">
    <property type="protein sequence ID" value="MER9402753.1"/>
    <property type="molecule type" value="Genomic_DNA"/>
</dbReference>
<protein>
    <submittedName>
        <fullName evidence="5">Glycosyltransferase</fullName>
        <ecNumber evidence="5">2.4.-.-</ecNumber>
    </submittedName>
</protein>
<dbReference type="InterPro" id="IPR028098">
    <property type="entry name" value="Glyco_trans_4-like_N"/>
</dbReference>
<evidence type="ECO:0000256" key="1">
    <source>
        <dbReference type="ARBA" id="ARBA00022676"/>
    </source>
</evidence>
<evidence type="ECO:0000256" key="2">
    <source>
        <dbReference type="ARBA" id="ARBA00022679"/>
    </source>
</evidence>
<dbReference type="PANTHER" id="PTHR12526">
    <property type="entry name" value="GLYCOSYLTRANSFERASE"/>
    <property type="match status" value="1"/>
</dbReference>
<dbReference type="SUPFAM" id="SSF53756">
    <property type="entry name" value="UDP-Glycosyltransferase/glycogen phosphorylase"/>
    <property type="match status" value="1"/>
</dbReference>
<evidence type="ECO:0000313" key="6">
    <source>
        <dbReference type="Proteomes" id="UP001433071"/>
    </source>
</evidence>
<dbReference type="Gene3D" id="3.40.50.2000">
    <property type="entry name" value="Glycogen Phosphorylase B"/>
    <property type="match status" value="2"/>
</dbReference>
<feature type="domain" description="Glycosyltransferase subfamily 4-like N-terminal" evidence="4">
    <location>
        <begin position="17"/>
        <end position="170"/>
    </location>
</feature>
<organism evidence="5 6">
    <name type="scientific">Mesorhizobium caraganae</name>
    <dbReference type="NCBI Taxonomy" id="483206"/>
    <lineage>
        <taxon>Bacteria</taxon>
        <taxon>Pseudomonadati</taxon>
        <taxon>Pseudomonadota</taxon>
        <taxon>Alphaproteobacteria</taxon>
        <taxon>Hyphomicrobiales</taxon>
        <taxon>Phyllobacteriaceae</taxon>
        <taxon>Mesorhizobium</taxon>
    </lineage>
</organism>
<comment type="caution">
    <text evidence="5">The sequence shown here is derived from an EMBL/GenBank/DDBJ whole genome shotgun (WGS) entry which is preliminary data.</text>
</comment>
<evidence type="ECO:0000259" key="3">
    <source>
        <dbReference type="Pfam" id="PF00534"/>
    </source>
</evidence>
<dbReference type="RefSeq" id="WP_352555630.1">
    <property type="nucleotide sequence ID" value="NZ_JAMYQB010000001.1"/>
</dbReference>
<keyword evidence="6" id="KW-1185">Reference proteome</keyword>
<name>A0ABV1YSQ6_9HYPH</name>
<evidence type="ECO:0000313" key="5">
    <source>
        <dbReference type="EMBL" id="MER9402753.1"/>
    </source>
</evidence>
<dbReference type="GO" id="GO:0016757">
    <property type="term" value="F:glycosyltransferase activity"/>
    <property type="evidence" value="ECO:0007669"/>
    <property type="project" value="UniProtKB-KW"/>
</dbReference>
<dbReference type="InterPro" id="IPR001296">
    <property type="entry name" value="Glyco_trans_1"/>
</dbReference>
<accession>A0ABV1YSQ6</accession>
<keyword evidence="1 5" id="KW-0328">Glycosyltransferase</keyword>
<dbReference type="Pfam" id="PF00534">
    <property type="entry name" value="Glycos_transf_1"/>
    <property type="match status" value="1"/>
</dbReference>
<dbReference type="PANTHER" id="PTHR12526:SF510">
    <property type="entry name" value="D-INOSITOL 3-PHOSPHATE GLYCOSYLTRANSFERASE"/>
    <property type="match status" value="1"/>
</dbReference>
<evidence type="ECO:0000259" key="4">
    <source>
        <dbReference type="Pfam" id="PF13439"/>
    </source>
</evidence>
<proteinExistence type="predicted"/>
<dbReference type="Pfam" id="PF13439">
    <property type="entry name" value="Glyco_transf_4"/>
    <property type="match status" value="1"/>
</dbReference>
<sequence>MKVLFAGGTGYTPQFSGGVQSSTHHLVEQLRENGHEASVLAALFGDGMFGFRARAKMKLLRQRAVIDNFPGYPVVRAWFPWEAAGFAVEKLRPDVAVVQCHNSVPIGKALQAKGVPVVVYLRNVEFHELAGDLRELHSALYIANSEFTARTYKAKFDIDSTVIPPTINPAFYSTPTTGEFVTLINPYEEKGFDLAVRIAAACPEIPFLFVESWKLDDDHRARIEATISPLRNVKLEGRTSDMKTVYGRTKILLAPSKWEEAWGRVASEAHCSGIPVVGSRRGGLPEAIGSGGVVLDYDAPLADWVAAVRRLWSDEAEYKRLSAAARQFSERPQMNPDRQFATFMGMLDSARRLGLERAA</sequence>
<gene>
    <name evidence="5" type="ORF">NKI36_01695</name>
</gene>
<dbReference type="EC" id="2.4.-.-" evidence="5"/>